<protein>
    <submittedName>
        <fullName evidence="2">Uncharacterized protein</fullName>
    </submittedName>
</protein>
<proteinExistence type="predicted"/>
<feature type="non-terminal residue" evidence="2">
    <location>
        <position position="39"/>
    </location>
</feature>
<keyword evidence="3" id="KW-1185">Reference proteome</keyword>
<evidence type="ECO:0000313" key="3">
    <source>
        <dbReference type="Proteomes" id="UP000265520"/>
    </source>
</evidence>
<reference evidence="2 3" key="1">
    <citation type="journal article" date="2018" name="Front. Plant Sci.">
        <title>Red Clover (Trifolium pratense) and Zigzag Clover (T. medium) - A Picture of Genomic Similarities and Differences.</title>
        <authorList>
            <person name="Dluhosova J."/>
            <person name="Istvanek J."/>
            <person name="Nedelnik J."/>
            <person name="Repkova J."/>
        </authorList>
    </citation>
    <scope>NUCLEOTIDE SEQUENCE [LARGE SCALE GENOMIC DNA]</scope>
    <source>
        <strain evidence="3">cv. 10/8</strain>
        <tissue evidence="2">Leaf</tissue>
    </source>
</reference>
<comment type="caution">
    <text evidence="2">The sequence shown here is derived from an EMBL/GenBank/DDBJ whole genome shotgun (WGS) entry which is preliminary data.</text>
</comment>
<dbReference type="AlphaFoldDB" id="A0A392SL14"/>
<sequence length="39" mass="4485">MENQGEKERRMEDEKNKTVNFEASEHFLAAGPGSQDCRD</sequence>
<evidence type="ECO:0000256" key="1">
    <source>
        <dbReference type="SAM" id="MobiDB-lite"/>
    </source>
</evidence>
<evidence type="ECO:0000313" key="2">
    <source>
        <dbReference type="EMBL" id="MCI49561.1"/>
    </source>
</evidence>
<dbReference type="Proteomes" id="UP000265520">
    <property type="component" value="Unassembled WGS sequence"/>
</dbReference>
<accession>A0A392SL14</accession>
<name>A0A392SL14_9FABA</name>
<dbReference type="EMBL" id="LXQA010403041">
    <property type="protein sequence ID" value="MCI49561.1"/>
    <property type="molecule type" value="Genomic_DNA"/>
</dbReference>
<organism evidence="2 3">
    <name type="scientific">Trifolium medium</name>
    <dbReference type="NCBI Taxonomy" id="97028"/>
    <lineage>
        <taxon>Eukaryota</taxon>
        <taxon>Viridiplantae</taxon>
        <taxon>Streptophyta</taxon>
        <taxon>Embryophyta</taxon>
        <taxon>Tracheophyta</taxon>
        <taxon>Spermatophyta</taxon>
        <taxon>Magnoliopsida</taxon>
        <taxon>eudicotyledons</taxon>
        <taxon>Gunneridae</taxon>
        <taxon>Pentapetalae</taxon>
        <taxon>rosids</taxon>
        <taxon>fabids</taxon>
        <taxon>Fabales</taxon>
        <taxon>Fabaceae</taxon>
        <taxon>Papilionoideae</taxon>
        <taxon>50 kb inversion clade</taxon>
        <taxon>NPAAA clade</taxon>
        <taxon>Hologalegina</taxon>
        <taxon>IRL clade</taxon>
        <taxon>Trifolieae</taxon>
        <taxon>Trifolium</taxon>
    </lineage>
</organism>
<feature type="region of interest" description="Disordered" evidence="1">
    <location>
        <begin position="1"/>
        <end position="39"/>
    </location>
</feature>
<feature type="compositionally biased region" description="Basic and acidic residues" evidence="1">
    <location>
        <begin position="1"/>
        <end position="17"/>
    </location>
</feature>